<reference evidence="2" key="1">
    <citation type="submission" date="2022-11" db="UniProtKB">
        <authorList>
            <consortium name="WormBaseParasite"/>
        </authorList>
    </citation>
    <scope>IDENTIFICATION</scope>
</reference>
<proteinExistence type="predicted"/>
<protein>
    <submittedName>
        <fullName evidence="2">VWFA domain-containing protein</fullName>
    </submittedName>
</protein>
<evidence type="ECO:0000313" key="1">
    <source>
        <dbReference type="Proteomes" id="UP000887576"/>
    </source>
</evidence>
<dbReference type="Proteomes" id="UP000887576">
    <property type="component" value="Unplaced"/>
</dbReference>
<name>A0AC34Q3A2_9BILA</name>
<evidence type="ECO:0000313" key="2">
    <source>
        <dbReference type="WBParaSite" id="JU765_v2.g12482.t3"/>
    </source>
</evidence>
<sequence length="417" mass="46403">MLKFLFIFLFLHVATGQNLYPCRRDPCRRGVVISLDMSSAIGSIQDETLFLIQKNYTWNAYHSWTLSEDVVRVMITSPNGGIADGSGLLEDDVIELDNTLTRITEDNHNAYRPSDLFRQIRNIANDLYFQFDQSLKYSIVLFTGTSDQDEVNNATAQVKKDFDGKNLEVIVVKVGSTGVDFSQLGTGGVVNLDDADFFFKLTDKICDGVVETLPTNLPTPVPEPVYPSNADIFLLFSVSDCPISSKIQSQVQLIRQVFDNFTFTEYGVRTSMPNPIGMSYGGSMNLWYGKDMMITQLESLASYATISTYCGQGSIYTSLYKIAEYLHIKENSSAIIILFSDSTDANDIKWSGDYRKCRFDPSGVRLITVALQGASSLKSLASPSFNFAIDDYNIQLELLTAISQSPSYQNLPANNCS</sequence>
<accession>A0AC34Q3A2</accession>
<organism evidence="1 2">
    <name type="scientific">Panagrolaimus sp. JU765</name>
    <dbReference type="NCBI Taxonomy" id="591449"/>
    <lineage>
        <taxon>Eukaryota</taxon>
        <taxon>Metazoa</taxon>
        <taxon>Ecdysozoa</taxon>
        <taxon>Nematoda</taxon>
        <taxon>Chromadorea</taxon>
        <taxon>Rhabditida</taxon>
        <taxon>Tylenchina</taxon>
        <taxon>Panagrolaimomorpha</taxon>
        <taxon>Panagrolaimoidea</taxon>
        <taxon>Panagrolaimidae</taxon>
        <taxon>Panagrolaimus</taxon>
    </lineage>
</organism>
<dbReference type="WBParaSite" id="JU765_v2.g12482.t3">
    <property type="protein sequence ID" value="JU765_v2.g12482.t3"/>
    <property type="gene ID" value="JU765_v2.g12482"/>
</dbReference>